<proteinExistence type="predicted"/>
<dbReference type="OrthoDB" id="2333384at2759"/>
<evidence type="ECO:0000313" key="1">
    <source>
        <dbReference type="EMBL" id="KZS88654.1"/>
    </source>
</evidence>
<keyword evidence="2" id="KW-1185">Reference proteome</keyword>
<organism evidence="1 2">
    <name type="scientific">Sistotremastrum niveocremeum HHB9708</name>
    <dbReference type="NCBI Taxonomy" id="1314777"/>
    <lineage>
        <taxon>Eukaryota</taxon>
        <taxon>Fungi</taxon>
        <taxon>Dikarya</taxon>
        <taxon>Basidiomycota</taxon>
        <taxon>Agaricomycotina</taxon>
        <taxon>Agaricomycetes</taxon>
        <taxon>Sistotremastrales</taxon>
        <taxon>Sistotremastraceae</taxon>
        <taxon>Sertulicium</taxon>
        <taxon>Sertulicium niveocremeum</taxon>
    </lineage>
</organism>
<sequence>MKLTCPPTFDTKNLKIRYALEAKIVFPGLGNTFKIACTPGPISSGIYYNTYAVQDGQIEGQLDLPPTYWDVVDGDDDHDYNGKK</sequence>
<reference evidence="1 2" key="1">
    <citation type="journal article" date="2016" name="Mol. Biol. Evol.">
        <title>Comparative Genomics of Early-Diverging Mushroom-Forming Fungi Provides Insights into the Origins of Lignocellulose Decay Capabilities.</title>
        <authorList>
            <person name="Nagy L.G."/>
            <person name="Riley R."/>
            <person name="Tritt A."/>
            <person name="Adam C."/>
            <person name="Daum C."/>
            <person name="Floudas D."/>
            <person name="Sun H."/>
            <person name="Yadav J.S."/>
            <person name="Pangilinan J."/>
            <person name="Larsson K.H."/>
            <person name="Matsuura K."/>
            <person name="Barry K."/>
            <person name="Labutti K."/>
            <person name="Kuo R."/>
            <person name="Ohm R.A."/>
            <person name="Bhattacharya S.S."/>
            <person name="Shirouzu T."/>
            <person name="Yoshinaga Y."/>
            <person name="Martin F.M."/>
            <person name="Grigoriev I.V."/>
            <person name="Hibbett D.S."/>
        </authorList>
    </citation>
    <scope>NUCLEOTIDE SEQUENCE [LARGE SCALE GENOMIC DNA]</scope>
    <source>
        <strain evidence="1 2">HHB9708</strain>
    </source>
</reference>
<dbReference type="AlphaFoldDB" id="A0A164PEP3"/>
<dbReference type="EMBL" id="KV419434">
    <property type="protein sequence ID" value="KZS88654.1"/>
    <property type="molecule type" value="Genomic_DNA"/>
</dbReference>
<evidence type="ECO:0000313" key="2">
    <source>
        <dbReference type="Proteomes" id="UP000076722"/>
    </source>
</evidence>
<accession>A0A164PEP3</accession>
<protein>
    <submittedName>
        <fullName evidence="1">Uncharacterized protein</fullName>
    </submittedName>
</protein>
<gene>
    <name evidence="1" type="ORF">SISNIDRAFT_459486</name>
</gene>
<name>A0A164PEP3_9AGAM</name>
<dbReference type="Proteomes" id="UP000076722">
    <property type="component" value="Unassembled WGS sequence"/>
</dbReference>